<dbReference type="InterPro" id="IPR014710">
    <property type="entry name" value="RmlC-like_jellyroll"/>
</dbReference>
<name>A0A1I7E1U1_9BURK</name>
<dbReference type="EMBL" id="FPBH01000013">
    <property type="protein sequence ID" value="SFU17912.1"/>
    <property type="molecule type" value="Genomic_DNA"/>
</dbReference>
<gene>
    <name evidence="2" type="ORF">SAMN05192563_101355</name>
</gene>
<evidence type="ECO:0000313" key="2">
    <source>
        <dbReference type="EMBL" id="SFU17912.1"/>
    </source>
</evidence>
<reference evidence="2 3" key="1">
    <citation type="submission" date="2016-10" db="EMBL/GenBank/DDBJ databases">
        <authorList>
            <person name="de Groot N.N."/>
        </authorList>
    </citation>
    <scope>NUCLEOTIDE SEQUENCE [LARGE SCALE GENOMIC DNA]</scope>
    <source>
        <strain evidence="2 3">LMG 27731</strain>
    </source>
</reference>
<dbReference type="InterPro" id="IPR011051">
    <property type="entry name" value="RmlC_Cupin_sf"/>
</dbReference>
<organism evidence="2 3">
    <name type="scientific">Paraburkholderia aspalathi</name>
    <dbReference type="NCBI Taxonomy" id="1324617"/>
    <lineage>
        <taxon>Bacteria</taxon>
        <taxon>Pseudomonadati</taxon>
        <taxon>Pseudomonadota</taxon>
        <taxon>Betaproteobacteria</taxon>
        <taxon>Burkholderiales</taxon>
        <taxon>Burkholderiaceae</taxon>
        <taxon>Paraburkholderia</taxon>
    </lineage>
</organism>
<dbReference type="InterPro" id="IPR013096">
    <property type="entry name" value="Cupin_2"/>
</dbReference>
<evidence type="ECO:0000259" key="1">
    <source>
        <dbReference type="Pfam" id="PF07883"/>
    </source>
</evidence>
<dbReference type="Gene3D" id="2.60.120.10">
    <property type="entry name" value="Jelly Rolls"/>
    <property type="match status" value="1"/>
</dbReference>
<proteinExistence type="predicted"/>
<dbReference type="RefSeq" id="WP_093636768.1">
    <property type="nucleotide sequence ID" value="NZ_FPBH01000013.1"/>
</dbReference>
<dbReference type="OrthoDB" id="2648023at2"/>
<protein>
    <submittedName>
        <fullName evidence="2">Cupin domain-containing protein</fullName>
    </submittedName>
</protein>
<dbReference type="Proteomes" id="UP000198844">
    <property type="component" value="Unassembled WGS sequence"/>
</dbReference>
<dbReference type="InterPro" id="IPR053146">
    <property type="entry name" value="QDO-like"/>
</dbReference>
<dbReference type="AlphaFoldDB" id="A0A1I7E1U1"/>
<dbReference type="PANTHER" id="PTHR36440:SF1">
    <property type="entry name" value="PUTATIVE (AFU_ORTHOLOGUE AFUA_8G07350)-RELATED"/>
    <property type="match status" value="1"/>
</dbReference>
<dbReference type="Pfam" id="PF07883">
    <property type="entry name" value="Cupin_2"/>
    <property type="match status" value="1"/>
</dbReference>
<accession>A0A1I7E1U1</accession>
<sequence>MTLNGATPIEPINIGQLKIQYLIDGTATGGMGVFELTVGPGSQVPPPHSHTRNEECVYVLEGMLRYSVDGVVRDLVPGEWMFTPRGSVHHFSNPHNDTARALIVLTPDIGAQYFRDVGAIVSAGGPPDRSKLIDVMSRYGLVPAAKTGPP</sequence>
<evidence type="ECO:0000313" key="3">
    <source>
        <dbReference type="Proteomes" id="UP000198844"/>
    </source>
</evidence>
<feature type="domain" description="Cupin type-2" evidence="1">
    <location>
        <begin position="36"/>
        <end position="104"/>
    </location>
</feature>
<dbReference type="SUPFAM" id="SSF51182">
    <property type="entry name" value="RmlC-like cupins"/>
    <property type="match status" value="1"/>
</dbReference>
<dbReference type="PANTHER" id="PTHR36440">
    <property type="entry name" value="PUTATIVE (AFU_ORTHOLOGUE AFUA_8G07350)-RELATED"/>
    <property type="match status" value="1"/>
</dbReference>